<evidence type="ECO:0000256" key="3">
    <source>
        <dbReference type="ARBA" id="ARBA00023163"/>
    </source>
</evidence>
<dbReference type="Proteomes" id="UP001589898">
    <property type="component" value="Unassembled WGS sequence"/>
</dbReference>
<dbReference type="SMART" id="SM00342">
    <property type="entry name" value="HTH_ARAC"/>
    <property type="match status" value="1"/>
</dbReference>
<dbReference type="RefSeq" id="WP_229823227.1">
    <property type="nucleotide sequence ID" value="NZ_BMZT01000005.1"/>
</dbReference>
<dbReference type="PANTHER" id="PTHR43280:SF2">
    <property type="entry name" value="HTH-TYPE TRANSCRIPTIONAL REGULATOR EXSA"/>
    <property type="match status" value="1"/>
</dbReference>
<keyword evidence="2" id="KW-0238">DNA-binding</keyword>
<reference evidence="6 7" key="1">
    <citation type="submission" date="2024-09" db="EMBL/GenBank/DDBJ databases">
        <authorList>
            <person name="Sun Q."/>
            <person name="Mori K."/>
        </authorList>
    </citation>
    <scope>NUCLEOTIDE SEQUENCE [LARGE SCALE GENOMIC DNA]</scope>
    <source>
        <strain evidence="6 7">KCTC 52403</strain>
    </source>
</reference>
<name>A0ABV6SU18_9GAMM</name>
<keyword evidence="1" id="KW-0805">Transcription regulation</keyword>
<evidence type="ECO:0000259" key="5">
    <source>
        <dbReference type="PROSITE" id="PS01124"/>
    </source>
</evidence>
<proteinExistence type="predicted"/>
<dbReference type="PANTHER" id="PTHR43280">
    <property type="entry name" value="ARAC-FAMILY TRANSCRIPTIONAL REGULATOR"/>
    <property type="match status" value="1"/>
</dbReference>
<protein>
    <submittedName>
        <fullName evidence="6">Helix-turn-helix domain-containing protein</fullName>
    </submittedName>
</protein>
<feature type="domain" description="HTH araC/xylS-type" evidence="5">
    <location>
        <begin position="36"/>
        <end position="90"/>
    </location>
</feature>
<gene>
    <name evidence="6" type="ORF">ACFFFU_04055</name>
</gene>
<evidence type="ECO:0000313" key="6">
    <source>
        <dbReference type="EMBL" id="MFC0716932.1"/>
    </source>
</evidence>
<keyword evidence="3" id="KW-0804">Transcription</keyword>
<dbReference type="Gene3D" id="1.10.10.60">
    <property type="entry name" value="Homeodomain-like"/>
    <property type="match status" value="1"/>
</dbReference>
<dbReference type="PROSITE" id="PS01124">
    <property type="entry name" value="HTH_ARAC_FAMILY_2"/>
    <property type="match status" value="1"/>
</dbReference>
<evidence type="ECO:0000313" key="7">
    <source>
        <dbReference type="Proteomes" id="UP001589898"/>
    </source>
</evidence>
<dbReference type="InterPro" id="IPR009057">
    <property type="entry name" value="Homeodomain-like_sf"/>
</dbReference>
<dbReference type="Pfam" id="PF12833">
    <property type="entry name" value="HTH_18"/>
    <property type="match status" value="1"/>
</dbReference>
<dbReference type="InterPro" id="IPR018060">
    <property type="entry name" value="HTH_AraC"/>
</dbReference>
<evidence type="ECO:0000256" key="2">
    <source>
        <dbReference type="ARBA" id="ARBA00023125"/>
    </source>
</evidence>
<feature type="region of interest" description="Disordered" evidence="4">
    <location>
        <begin position="91"/>
        <end position="111"/>
    </location>
</feature>
<evidence type="ECO:0000256" key="4">
    <source>
        <dbReference type="SAM" id="MobiDB-lite"/>
    </source>
</evidence>
<accession>A0ABV6SU18</accession>
<sequence>MARWRSRHASHTGWSPSLRCRCSQVLVRGDDLCVTQWLNAERVARAQQLLETTDMPIEAVAGEAGFGTPLGLRQQFAAQLGTTPSHYRRTFREVSRPRPAQHPPQALTFPR</sequence>
<keyword evidence="7" id="KW-1185">Reference proteome</keyword>
<evidence type="ECO:0000256" key="1">
    <source>
        <dbReference type="ARBA" id="ARBA00023015"/>
    </source>
</evidence>
<organism evidence="6 7">
    <name type="scientific">Luteimonas padinae</name>
    <dbReference type="NCBI Taxonomy" id="1714359"/>
    <lineage>
        <taxon>Bacteria</taxon>
        <taxon>Pseudomonadati</taxon>
        <taxon>Pseudomonadota</taxon>
        <taxon>Gammaproteobacteria</taxon>
        <taxon>Lysobacterales</taxon>
        <taxon>Lysobacteraceae</taxon>
        <taxon>Luteimonas</taxon>
    </lineage>
</organism>
<dbReference type="EMBL" id="JBHLTF010000009">
    <property type="protein sequence ID" value="MFC0716932.1"/>
    <property type="molecule type" value="Genomic_DNA"/>
</dbReference>
<comment type="caution">
    <text evidence="6">The sequence shown here is derived from an EMBL/GenBank/DDBJ whole genome shotgun (WGS) entry which is preliminary data.</text>
</comment>
<dbReference type="SUPFAM" id="SSF46689">
    <property type="entry name" value="Homeodomain-like"/>
    <property type="match status" value="1"/>
</dbReference>